<accession>A0ABS9X6V7</accession>
<sequence length="174" mass="20223">MQLHQALKVQAAQRLNSGSGTPKSVARRYKITEKQAVKFQKDFNQGKLIKKGRNWNPDWDRPGVISHPVDREVMVDLLNGNEKDEYALTGIFDSEFDGHNGLYHIEWKEDDWAIVEGIPYRMLEIMRDSKPDSPLYREAVEWIESEFFGEICKMMNIDSEKLLYEALCITKAEL</sequence>
<gene>
    <name evidence="1" type="ORF">L3081_24385</name>
</gene>
<name>A0ABS9X6V7_9GAMM</name>
<proteinExistence type="predicted"/>
<dbReference type="EMBL" id="JAKKSL010000007">
    <property type="protein sequence ID" value="MCI2285968.1"/>
    <property type="molecule type" value="Genomic_DNA"/>
</dbReference>
<evidence type="ECO:0000313" key="1">
    <source>
        <dbReference type="EMBL" id="MCI2285968.1"/>
    </source>
</evidence>
<protein>
    <submittedName>
        <fullName evidence="1">Uncharacterized protein</fullName>
    </submittedName>
</protein>
<comment type="caution">
    <text evidence="1">The sequence shown here is derived from an EMBL/GenBank/DDBJ whole genome shotgun (WGS) entry which is preliminary data.</text>
</comment>
<dbReference type="RefSeq" id="WP_242289036.1">
    <property type="nucleotide sequence ID" value="NZ_JAKKSL010000007.1"/>
</dbReference>
<reference evidence="1" key="1">
    <citation type="submission" date="2022-01" db="EMBL/GenBank/DDBJ databases">
        <title>Colwellia maritima, isolated from seawater.</title>
        <authorList>
            <person name="Kristyanto S."/>
            <person name="Jung J."/>
            <person name="Jeon C.O."/>
        </authorList>
    </citation>
    <scope>NUCLEOTIDE SEQUENCE</scope>
    <source>
        <strain evidence="1">MSW7</strain>
    </source>
</reference>
<keyword evidence="2" id="KW-1185">Reference proteome</keyword>
<evidence type="ECO:0000313" key="2">
    <source>
        <dbReference type="Proteomes" id="UP001139646"/>
    </source>
</evidence>
<dbReference type="Proteomes" id="UP001139646">
    <property type="component" value="Unassembled WGS sequence"/>
</dbReference>
<organism evidence="1 2">
    <name type="scientific">Colwellia maritima</name>
    <dbReference type="NCBI Taxonomy" id="2912588"/>
    <lineage>
        <taxon>Bacteria</taxon>
        <taxon>Pseudomonadati</taxon>
        <taxon>Pseudomonadota</taxon>
        <taxon>Gammaproteobacteria</taxon>
        <taxon>Alteromonadales</taxon>
        <taxon>Colwelliaceae</taxon>
        <taxon>Colwellia</taxon>
    </lineage>
</organism>